<dbReference type="InterPro" id="IPR008930">
    <property type="entry name" value="Terpenoid_cyclase/PrenylTrfase"/>
</dbReference>
<dbReference type="GO" id="GO:0016853">
    <property type="term" value="F:isomerase activity"/>
    <property type="evidence" value="ECO:0007669"/>
    <property type="project" value="UniProtKB-ARBA"/>
</dbReference>
<dbReference type="SUPFAM" id="SSF48576">
    <property type="entry name" value="Terpenoid synthases"/>
    <property type="match status" value="1"/>
</dbReference>
<evidence type="ECO:0000256" key="1">
    <source>
        <dbReference type="ARBA" id="ARBA00001946"/>
    </source>
</evidence>
<dbReference type="GO" id="GO:0010333">
    <property type="term" value="F:terpene synthase activity"/>
    <property type="evidence" value="ECO:0007669"/>
    <property type="project" value="InterPro"/>
</dbReference>
<dbReference type="PANTHER" id="PTHR31739">
    <property type="entry name" value="ENT-COPALYL DIPHOSPHATE SYNTHASE, CHLOROPLASTIC"/>
    <property type="match status" value="1"/>
</dbReference>
<protein>
    <submittedName>
        <fullName evidence="8">Ent-copalyl diphosphate synthase chloroplastic</fullName>
    </submittedName>
</protein>
<dbReference type="FunCoup" id="A0A1D6PQN8">
    <property type="interactions" value="35"/>
</dbReference>
<evidence type="ECO:0000256" key="2">
    <source>
        <dbReference type="ARBA" id="ARBA00004229"/>
    </source>
</evidence>
<keyword evidence="3" id="KW-0934">Plastid</keyword>
<proteinExistence type="inferred from homology"/>
<dbReference type="Gene3D" id="1.50.10.130">
    <property type="entry name" value="Terpene synthase, N-terminal domain"/>
    <property type="match status" value="2"/>
</dbReference>
<dbReference type="AlphaFoldDB" id="A0A1D6PQN8"/>
<comment type="cofactor">
    <cofactor evidence="1">
        <name>Mg(2+)</name>
        <dbReference type="ChEBI" id="CHEBI:18420"/>
    </cofactor>
</comment>
<sequence>MIEAIRAALGSTGDGEINISAYDTAWVALVKSLNGDEGPQFPSCIDWIAQNQLPDGSWGDGIFFLVQDRIISTLACIIALKSWKIHDDACKKGVFKRFENGDGQFVCYARQSNQSVSAMYNLYRAADQGSFPGDDPVLQRAKSYSRAFLRERRASDQLNDKWIISEGLPSEVGYGLDFPWEACLPRIETRMYLEQYGGSHDVWIGKVLYRMNMVSNDMYLKAAKADFGNFQRLCRLEWHDLKRWCDKISNIETYGVASRGALLRAYFLAAACIFEPSRAAERLAWARAAVLAEAISCCLLSNVDDACACNKTTAEWLVQEFTNGDDIADSYEYSPARRDDDGPNSPAWGASSLAGVLRELVNLQASGNAAVAGCLRGAWIEWLMAWTGKETEKASRAGDTALLLARTVEICSGRRCGTEKDLDLLLRDYSKLQQLTRCICSRLATEAPALIESNAVNQNGETMDKIDALDRMVGLEMRELAQCVFRSGGSSVDRETRQTFLHVTKSYYYVALCSPETVEHHISKVLFEDVV</sequence>
<organism evidence="8">
    <name type="scientific">Zea mays</name>
    <name type="common">Maize</name>
    <dbReference type="NCBI Taxonomy" id="4577"/>
    <lineage>
        <taxon>Eukaryota</taxon>
        <taxon>Viridiplantae</taxon>
        <taxon>Streptophyta</taxon>
        <taxon>Embryophyta</taxon>
        <taxon>Tracheophyta</taxon>
        <taxon>Spermatophyta</taxon>
        <taxon>Magnoliopsida</taxon>
        <taxon>Liliopsida</taxon>
        <taxon>Poales</taxon>
        <taxon>Poaceae</taxon>
        <taxon>PACMAD clade</taxon>
        <taxon>Panicoideae</taxon>
        <taxon>Andropogonodae</taxon>
        <taxon>Andropogoneae</taxon>
        <taxon>Tripsacinae</taxon>
        <taxon>Zea</taxon>
    </lineage>
</organism>
<keyword evidence="5" id="KW-0460">Magnesium</keyword>
<evidence type="ECO:0000256" key="6">
    <source>
        <dbReference type="ARBA" id="ARBA00022946"/>
    </source>
</evidence>
<gene>
    <name evidence="8" type="ORF">ZEAMMB73_Zm00001d048867</name>
</gene>
<dbReference type="GO" id="GO:0046872">
    <property type="term" value="F:metal ion binding"/>
    <property type="evidence" value="ECO:0007669"/>
    <property type="project" value="UniProtKB-KW"/>
</dbReference>
<keyword evidence="6" id="KW-0809">Transit peptide</keyword>
<name>A0A1D6PQN8_MAIZE</name>
<evidence type="ECO:0000256" key="7">
    <source>
        <dbReference type="ARBA" id="ARBA00038099"/>
    </source>
</evidence>
<dbReference type="PANTHER" id="PTHR31739:SF4">
    <property type="entry name" value="ENT-COPALYL DIPHOSPHATE SYNTHASE, CHLOROPLASTIC"/>
    <property type="match status" value="1"/>
</dbReference>
<dbReference type="InterPro" id="IPR008949">
    <property type="entry name" value="Isoprenoid_synthase_dom_sf"/>
</dbReference>
<dbReference type="SUPFAM" id="SSF48239">
    <property type="entry name" value="Terpenoid cyclases/Protein prenyltransferases"/>
    <property type="match status" value="2"/>
</dbReference>
<dbReference type="ExpressionAtlas" id="A0A1D6PQN8">
    <property type="expression patterns" value="baseline and differential"/>
</dbReference>
<dbReference type="GO" id="GO:0009507">
    <property type="term" value="C:chloroplast"/>
    <property type="evidence" value="ECO:0007669"/>
    <property type="project" value="UniProtKB-SubCell"/>
</dbReference>
<dbReference type="eggNOG" id="ENOG502QQN6">
    <property type="taxonomic scope" value="Eukaryota"/>
</dbReference>
<accession>A0A1D6PQN8</accession>
<dbReference type="PaxDb" id="4577-GRMZM2G445854_P01"/>
<dbReference type="FunFam" id="1.10.600.10:FF:000024">
    <property type="entry name" value="Ent-copalyl diphosphate synthase"/>
    <property type="match status" value="1"/>
</dbReference>
<dbReference type="Gene3D" id="1.10.600.10">
    <property type="entry name" value="Farnesyl Diphosphate Synthase"/>
    <property type="match status" value="1"/>
</dbReference>
<dbReference type="Gene3D" id="1.50.10.160">
    <property type="match status" value="1"/>
</dbReference>
<comment type="subcellular location">
    <subcellularLocation>
        <location evidence="2">Plastid</location>
        <location evidence="2">Chloroplast</location>
    </subcellularLocation>
</comment>
<reference evidence="8" key="1">
    <citation type="submission" date="2015-12" db="EMBL/GenBank/DDBJ databases">
        <title>Update maize B73 reference genome by single molecule sequencing technologies.</title>
        <authorList>
            <consortium name="Maize Genome Sequencing Project"/>
            <person name="Ware D."/>
        </authorList>
    </citation>
    <scope>NUCLEOTIDE SEQUENCE</scope>
    <source>
        <tissue evidence="8">Seedling</tissue>
    </source>
</reference>
<evidence type="ECO:0000313" key="8">
    <source>
        <dbReference type="EMBL" id="AQK49070.1"/>
    </source>
</evidence>
<dbReference type="GO" id="GO:0009686">
    <property type="term" value="P:gibberellin biosynthetic process"/>
    <property type="evidence" value="ECO:0007669"/>
    <property type="project" value="UniProtKB-ARBA"/>
</dbReference>
<evidence type="ECO:0000256" key="4">
    <source>
        <dbReference type="ARBA" id="ARBA00022723"/>
    </source>
</evidence>
<comment type="similarity">
    <text evidence="7">Belongs to the terpene synthase family. Tpsc subfamily.</text>
</comment>
<dbReference type="InterPro" id="IPR036965">
    <property type="entry name" value="Terpene_synth_N_sf"/>
</dbReference>
<dbReference type="STRING" id="4577.A0A1D6PQN8"/>
<dbReference type="SMR" id="A0A1D6PQN8"/>
<evidence type="ECO:0000256" key="3">
    <source>
        <dbReference type="ARBA" id="ARBA00022640"/>
    </source>
</evidence>
<dbReference type="InterPro" id="IPR050148">
    <property type="entry name" value="Terpene_synthase-like"/>
</dbReference>
<keyword evidence="4" id="KW-0479">Metal-binding</keyword>
<dbReference type="OMA" id="CHGINID"/>
<evidence type="ECO:0000256" key="5">
    <source>
        <dbReference type="ARBA" id="ARBA00022842"/>
    </source>
</evidence>
<dbReference type="FunFam" id="1.50.10.130:FF:000002">
    <property type="entry name" value="Ent-copalyl diphosphate synthase, chloroplastic"/>
    <property type="match status" value="1"/>
</dbReference>
<dbReference type="InParanoid" id="A0A1D6PQN8"/>
<dbReference type="EMBL" id="CM000780">
    <property type="protein sequence ID" value="AQK49070.1"/>
    <property type="molecule type" value="Genomic_DNA"/>
</dbReference>